<evidence type="ECO:0000313" key="4">
    <source>
        <dbReference type="Proteomes" id="UP000010467"/>
    </source>
</evidence>
<evidence type="ECO:0000259" key="1">
    <source>
        <dbReference type="Pfam" id="PF01408"/>
    </source>
</evidence>
<dbReference type="eggNOG" id="COG0673">
    <property type="taxonomic scope" value="Bacteria"/>
</dbReference>
<feature type="domain" description="GFO/IDH/MocA-like oxidoreductase" evidence="2">
    <location>
        <begin position="123"/>
        <end position="239"/>
    </location>
</feature>
<evidence type="ECO:0000313" key="3">
    <source>
        <dbReference type="EMBL" id="AFZ68021.1"/>
    </source>
</evidence>
<protein>
    <submittedName>
        <fullName evidence="3">Putative dehydrogenase</fullName>
    </submittedName>
</protein>
<accession>L0A2E5</accession>
<dbReference type="InterPro" id="IPR051450">
    <property type="entry name" value="Gfo/Idh/MocA_Oxidoreductases"/>
</dbReference>
<feature type="domain" description="Gfo/Idh/MocA-like oxidoreductase N-terminal" evidence="1">
    <location>
        <begin position="1"/>
        <end position="114"/>
    </location>
</feature>
<dbReference type="Gene3D" id="3.30.360.10">
    <property type="entry name" value="Dihydrodipicolinate Reductase, domain 2"/>
    <property type="match status" value="1"/>
</dbReference>
<dbReference type="HOGENOM" id="CLU_023194_1_2_0"/>
<dbReference type="PATRIC" id="fig|937777.3.peg.2564"/>
<organism evidence="3 4">
    <name type="scientific">Deinococcus peraridilitoris (strain DSM 19664 / LMG 22246 / CIP 109416 / KR-200)</name>
    <dbReference type="NCBI Taxonomy" id="937777"/>
    <lineage>
        <taxon>Bacteria</taxon>
        <taxon>Thermotogati</taxon>
        <taxon>Deinococcota</taxon>
        <taxon>Deinococci</taxon>
        <taxon>Deinococcales</taxon>
        <taxon>Deinococcaceae</taxon>
        <taxon>Deinococcus</taxon>
    </lineage>
</organism>
<dbReference type="PANTHER" id="PTHR43377">
    <property type="entry name" value="BILIVERDIN REDUCTASE A"/>
    <property type="match status" value="1"/>
</dbReference>
<dbReference type="STRING" id="937777.Deipe_2556"/>
<dbReference type="KEGG" id="dpd:Deipe_2556"/>
<name>L0A2E5_DEIPD</name>
<dbReference type="InterPro" id="IPR000683">
    <property type="entry name" value="Gfo/Idh/MocA-like_OxRdtase_N"/>
</dbReference>
<dbReference type="RefSeq" id="WP_015236323.1">
    <property type="nucleotide sequence ID" value="NC_019793.1"/>
</dbReference>
<evidence type="ECO:0000259" key="2">
    <source>
        <dbReference type="Pfam" id="PF22725"/>
    </source>
</evidence>
<dbReference type="AlphaFoldDB" id="L0A2E5"/>
<dbReference type="InterPro" id="IPR055170">
    <property type="entry name" value="GFO_IDH_MocA-like_dom"/>
</dbReference>
<dbReference type="OrthoDB" id="9815825at2"/>
<reference evidence="4" key="1">
    <citation type="submission" date="2012-03" db="EMBL/GenBank/DDBJ databases">
        <title>Complete sequence of chromosome of Deinococcus peraridilitoris DSM 19664.</title>
        <authorList>
            <person name="Lucas S."/>
            <person name="Copeland A."/>
            <person name="Lapidus A."/>
            <person name="Glavina del Rio T."/>
            <person name="Dalin E."/>
            <person name="Tice H."/>
            <person name="Bruce D."/>
            <person name="Goodwin L."/>
            <person name="Pitluck S."/>
            <person name="Peters L."/>
            <person name="Mikhailova N."/>
            <person name="Lu M."/>
            <person name="Kyrpides N."/>
            <person name="Mavromatis K."/>
            <person name="Ivanova N."/>
            <person name="Brettin T."/>
            <person name="Detter J.C."/>
            <person name="Han C."/>
            <person name="Larimer F."/>
            <person name="Land M."/>
            <person name="Hauser L."/>
            <person name="Markowitz V."/>
            <person name="Cheng J.-F."/>
            <person name="Hugenholtz P."/>
            <person name="Woyke T."/>
            <person name="Wu D."/>
            <person name="Pukall R."/>
            <person name="Steenblock K."/>
            <person name="Brambilla E."/>
            <person name="Klenk H.-P."/>
            <person name="Eisen J.A."/>
        </authorList>
    </citation>
    <scope>NUCLEOTIDE SEQUENCE [LARGE SCALE GENOMIC DNA]</scope>
    <source>
        <strain evidence="4">DSM 19664 / LMG 22246 / CIP 109416 / KR-200</strain>
    </source>
</reference>
<dbReference type="Pfam" id="PF01408">
    <property type="entry name" value="GFO_IDH_MocA"/>
    <property type="match status" value="1"/>
</dbReference>
<sequence length="325" mass="35191">MRVGIVGAGAMGQVHLRSWSAQGAQVCLHDRNLERAREIAAPYGGAVHATLEGLLGDADVVDVCLPTFLHRQLVEQAARAGCHVVCEKPLALSVEDGEAMVKACEDAGVRLFVAMVVRFFPQYRQAWQTVQRGELGPLNVVRLRRVSYPPHGGASWYADEARSGGMLLDLMLHDIDYALWLAGDAQRVYARLNQTGARQYAQVVLTHATGAASLIEGGWAYPDGLFRTALDISGEHGLIEWSSDAPAPVRRYQAARGRAVSDVALPDHAPGQDPYTTQLQHFKTALEHGLPFDVTPQEVLRSLRAALAARESSRTGRAVSLGDSA</sequence>
<dbReference type="Proteomes" id="UP000010467">
    <property type="component" value="Chromosome"/>
</dbReference>
<proteinExistence type="predicted"/>
<keyword evidence="4" id="KW-1185">Reference proteome</keyword>
<dbReference type="PANTHER" id="PTHR43377:SF1">
    <property type="entry name" value="BILIVERDIN REDUCTASE A"/>
    <property type="match status" value="1"/>
</dbReference>
<gene>
    <name evidence="3" type="ordered locus">Deipe_2556</name>
</gene>
<dbReference type="EMBL" id="CP003382">
    <property type="protein sequence ID" value="AFZ68021.1"/>
    <property type="molecule type" value="Genomic_DNA"/>
</dbReference>
<dbReference type="SUPFAM" id="SSF55347">
    <property type="entry name" value="Glyceraldehyde-3-phosphate dehydrogenase-like, C-terminal domain"/>
    <property type="match status" value="1"/>
</dbReference>
<dbReference type="InterPro" id="IPR036291">
    <property type="entry name" value="NAD(P)-bd_dom_sf"/>
</dbReference>
<dbReference type="Gene3D" id="3.40.50.720">
    <property type="entry name" value="NAD(P)-binding Rossmann-like Domain"/>
    <property type="match status" value="1"/>
</dbReference>
<dbReference type="Pfam" id="PF22725">
    <property type="entry name" value="GFO_IDH_MocA_C3"/>
    <property type="match status" value="1"/>
</dbReference>
<dbReference type="GO" id="GO:0000166">
    <property type="term" value="F:nucleotide binding"/>
    <property type="evidence" value="ECO:0007669"/>
    <property type="project" value="InterPro"/>
</dbReference>
<dbReference type="SUPFAM" id="SSF51735">
    <property type="entry name" value="NAD(P)-binding Rossmann-fold domains"/>
    <property type="match status" value="1"/>
</dbReference>